<dbReference type="InterPro" id="IPR035647">
    <property type="entry name" value="EFG_III/V"/>
</dbReference>
<dbReference type="GO" id="GO:0005829">
    <property type="term" value="C:cytosol"/>
    <property type="evidence" value="ECO:0007669"/>
    <property type="project" value="TreeGrafter"/>
</dbReference>
<keyword evidence="5" id="KW-0508">mRNA splicing</keyword>
<dbReference type="InterPro" id="IPR044121">
    <property type="entry name" value="Snu114_GTP-bd"/>
</dbReference>
<dbReference type="PRINTS" id="PR00315">
    <property type="entry name" value="ELONGATNFCT"/>
</dbReference>
<protein>
    <submittedName>
        <fullName evidence="10">Putative ribosomal elongation factor EF-2</fullName>
    </submittedName>
</protein>
<dbReference type="FunFam" id="3.40.50.300:FF:000646">
    <property type="entry name" value="U5 small nuclear ribonucleoprotein component"/>
    <property type="match status" value="1"/>
</dbReference>
<evidence type="ECO:0000256" key="4">
    <source>
        <dbReference type="ARBA" id="ARBA00023134"/>
    </source>
</evidence>
<keyword evidence="10" id="KW-0251">Elongation factor</keyword>
<dbReference type="Pfam" id="PF00679">
    <property type="entry name" value="EFG_C"/>
    <property type="match status" value="1"/>
</dbReference>
<dbReference type="Pfam" id="PF16004">
    <property type="entry name" value="EFTUD2"/>
    <property type="match status" value="1"/>
</dbReference>
<gene>
    <name evidence="10" type="ORF">FA09DRAFT_327915</name>
</gene>
<dbReference type="GO" id="GO:0003746">
    <property type="term" value="F:translation elongation factor activity"/>
    <property type="evidence" value="ECO:0007669"/>
    <property type="project" value="UniProtKB-KW"/>
</dbReference>
<dbReference type="CDD" id="cd04098">
    <property type="entry name" value="eEF2_C_snRNP"/>
    <property type="match status" value="1"/>
</dbReference>
<feature type="region of interest" description="Disordered" evidence="8">
    <location>
        <begin position="1"/>
        <end position="25"/>
    </location>
</feature>
<dbReference type="EMBL" id="KZ819285">
    <property type="protein sequence ID" value="PWO00488.1"/>
    <property type="molecule type" value="Genomic_DNA"/>
</dbReference>
<evidence type="ECO:0000256" key="2">
    <source>
        <dbReference type="ARBA" id="ARBA00022664"/>
    </source>
</evidence>
<sequence>MDDYDEFGNYIGALSDSDDASSAAGDVPALSAADAARFGQHASPVAPLEGFDDDDEEMDAAPAGTLMRIDESASNAVVLHEDKKYYPSATEVYGDDVEALVQEEDAQPLTQPIIEPIKLRRFGIEETGLPETRFEREFMMNLMNFPEGVRNVAVVGHLHHGKTSLLDMLVHETHRMDVDTDTNERYTDISNLSRSRGISLKSAPLSLVLGTTKGKSHLVNLLDTPGHPNFLDEVAASMRSVDGVVLVVDVVEGVMVGTEKVVEYAIREGLPIVLVLNKLDRLILELRLPPAEAYFKIRHSIEEVNNLIATHDKNPARRLGPERGNVAFASTQTGWCFTLRSFAKLYADTHGGGIDVDEFAKRLWGNIYFSASGRNFSRKAPDAESKRSFVHFILEPLYKLYTQVLSADTDSLRATLGALGIHLKPAVFKIDVRPLLKVVLNHFFGNSTGLADIVVENVPSPLENAQATVERLWTGPRQGLLYDSMLRCDADGPLVMCISKLYQTTDALGFRAFGRVMSGTVRQGQRVRVLGEAWSQEDDEDMAMATVENVWVSETRYAVEADGIPAGCWALLGGVDASISKTATLVGGDIDEAELHVFAPIAHMTQAVLKISIEPLVPSELPKMLEGLRKINKSYPLATTKVEESGEHIVLGTGELYLDCLMHDLRNLYAEIEIKVSDPVVRFAETVVETSAVKCYASTPNKKNKITIIAEPLEKGIAEDIESGRLNMRMPPKELGKHLQEKYGWDLLASRSVWAFGPADNGPNILVDDTLPSEVDKKLLYSVREAIKQGFQWGTREGPLADEPMRNVKFRILDAQLAAEPLHRGGGQIIPTARRACYAALLLATPRLMEPIYYVEVQAPAECVSAVYTVLARRRGHVTQDIPKAGSPLFVVKAYVPVLDANGFETDLRTHTQGQAFCLQLFSHYAVVPGDPLDRSVQLRALEPAPPLGLARDVCLKVRRRKGLNDAVNIASYLDADMVVALSAGGFDLS</sequence>
<dbReference type="PANTHER" id="PTHR42908">
    <property type="entry name" value="TRANSLATION ELONGATION FACTOR-RELATED"/>
    <property type="match status" value="1"/>
</dbReference>
<dbReference type="Gene3D" id="3.30.70.870">
    <property type="entry name" value="Elongation Factor G (Translational Gtpase), domain 3"/>
    <property type="match status" value="1"/>
</dbReference>
<keyword evidence="3" id="KW-0547">Nucleotide-binding</keyword>
<evidence type="ECO:0000256" key="1">
    <source>
        <dbReference type="ARBA" id="ARBA00004123"/>
    </source>
</evidence>
<dbReference type="FunFam" id="3.30.70.870:FF:000002">
    <property type="entry name" value="Translation elongation factor 2"/>
    <property type="match status" value="1"/>
</dbReference>
<keyword evidence="11" id="KW-1185">Reference proteome</keyword>
<dbReference type="FunFam" id="3.30.70.240:FF:000004">
    <property type="entry name" value="116 kDa U5 small nuclear ribonucleoprotein"/>
    <property type="match status" value="1"/>
</dbReference>
<proteinExistence type="predicted"/>
<accession>A0A316ZFF5</accession>
<dbReference type="Gene3D" id="3.90.1430.10">
    <property type="entry name" value="Yeast translation eEF2 (G' domain)"/>
    <property type="match status" value="1"/>
</dbReference>
<feature type="compositionally biased region" description="Low complexity" evidence="8">
    <location>
        <begin position="12"/>
        <end position="25"/>
    </location>
</feature>
<dbReference type="OrthoDB" id="364892at2759"/>
<name>A0A316ZFF5_9BASI</name>
<evidence type="ECO:0000313" key="11">
    <source>
        <dbReference type="Proteomes" id="UP000245946"/>
    </source>
</evidence>
<dbReference type="GO" id="GO:0071007">
    <property type="term" value="C:U2-type catalytic step 2 spliceosome"/>
    <property type="evidence" value="ECO:0007669"/>
    <property type="project" value="TreeGrafter"/>
</dbReference>
<keyword evidence="6" id="KW-0539">Nucleus</keyword>
<dbReference type="GO" id="GO:0030623">
    <property type="term" value="F:U5 snRNA binding"/>
    <property type="evidence" value="ECO:0007669"/>
    <property type="project" value="TreeGrafter"/>
</dbReference>
<dbReference type="Gene3D" id="3.40.50.300">
    <property type="entry name" value="P-loop containing nucleotide triphosphate hydrolases"/>
    <property type="match status" value="1"/>
</dbReference>
<dbReference type="GO" id="GO:0003924">
    <property type="term" value="F:GTPase activity"/>
    <property type="evidence" value="ECO:0007669"/>
    <property type="project" value="InterPro"/>
</dbReference>
<dbReference type="FunFam" id="2.40.30.10:FF:000029">
    <property type="entry name" value="116 kDa U5 small nuclear ribonucleoprotein component"/>
    <property type="match status" value="1"/>
</dbReference>
<dbReference type="PANTHER" id="PTHR42908:SF6">
    <property type="entry name" value="116 KDA U5 SMALL NUCLEAR RIBONUCLEOPROTEIN COMPONENT"/>
    <property type="match status" value="1"/>
</dbReference>
<dbReference type="GO" id="GO:0005682">
    <property type="term" value="C:U5 snRNP"/>
    <property type="evidence" value="ECO:0007669"/>
    <property type="project" value="UniProtKB-ARBA"/>
</dbReference>
<dbReference type="InterPro" id="IPR000795">
    <property type="entry name" value="T_Tr_GTP-bd_dom"/>
</dbReference>
<dbReference type="FunFam" id="3.30.230.10:FF:000009">
    <property type="entry name" value="116 kDa U5 small nuclear ribonucleoprotein component"/>
    <property type="match status" value="1"/>
</dbReference>
<dbReference type="GO" id="GO:0000398">
    <property type="term" value="P:mRNA splicing, via spliceosome"/>
    <property type="evidence" value="ECO:0007669"/>
    <property type="project" value="TreeGrafter"/>
</dbReference>
<comment type="function">
    <text evidence="7">Component of the U5 snRNP complex required for pre-mRNA splicing. Binds GTP.</text>
</comment>
<dbReference type="RefSeq" id="XP_025600766.1">
    <property type="nucleotide sequence ID" value="XM_025741581.1"/>
</dbReference>
<dbReference type="GO" id="GO:0046540">
    <property type="term" value="C:U4/U6 x U5 tri-snRNP complex"/>
    <property type="evidence" value="ECO:0007669"/>
    <property type="project" value="TreeGrafter"/>
</dbReference>
<comment type="subcellular location">
    <subcellularLocation>
        <location evidence="1">Nucleus</location>
    </subcellularLocation>
</comment>
<dbReference type="Pfam" id="PF00009">
    <property type="entry name" value="GTP_EFTU"/>
    <property type="match status" value="1"/>
</dbReference>
<dbReference type="InterPro" id="IPR014721">
    <property type="entry name" value="Ribsml_uS5_D2-typ_fold_subgr"/>
</dbReference>
<reference evidence="10 11" key="1">
    <citation type="journal article" date="2018" name="Mol. Biol. Evol.">
        <title>Broad Genomic Sampling Reveals a Smut Pathogenic Ancestry of the Fungal Clade Ustilaginomycotina.</title>
        <authorList>
            <person name="Kijpornyongpan T."/>
            <person name="Mondo S.J."/>
            <person name="Barry K."/>
            <person name="Sandor L."/>
            <person name="Lee J."/>
            <person name="Lipzen A."/>
            <person name="Pangilinan J."/>
            <person name="LaButti K."/>
            <person name="Hainaut M."/>
            <person name="Henrissat B."/>
            <person name="Grigoriev I.V."/>
            <person name="Spatafora J.W."/>
            <person name="Aime M.C."/>
        </authorList>
    </citation>
    <scope>NUCLEOTIDE SEQUENCE [LARGE SCALE GENOMIC DNA]</scope>
    <source>
        <strain evidence="10 11">MCA 4186</strain>
    </source>
</reference>
<evidence type="ECO:0000259" key="9">
    <source>
        <dbReference type="PROSITE" id="PS51722"/>
    </source>
</evidence>
<dbReference type="InterPro" id="IPR020568">
    <property type="entry name" value="Ribosomal_Su5_D2-typ_SF"/>
</dbReference>
<dbReference type="Gene3D" id="3.30.70.240">
    <property type="match status" value="1"/>
</dbReference>
<dbReference type="AlphaFoldDB" id="A0A316ZFF5"/>
<dbReference type="InterPro" id="IPR035655">
    <property type="entry name" value="U5-116kDa_C"/>
</dbReference>
<dbReference type="Gene3D" id="2.40.30.10">
    <property type="entry name" value="Translation factors"/>
    <property type="match status" value="1"/>
</dbReference>
<dbReference type="NCBIfam" id="TIGR00231">
    <property type="entry name" value="small_GTP"/>
    <property type="match status" value="1"/>
</dbReference>
<dbReference type="PROSITE" id="PS51722">
    <property type="entry name" value="G_TR_2"/>
    <property type="match status" value="1"/>
</dbReference>
<evidence type="ECO:0000256" key="3">
    <source>
        <dbReference type="ARBA" id="ARBA00022741"/>
    </source>
</evidence>
<dbReference type="SUPFAM" id="SSF54980">
    <property type="entry name" value="EF-G C-terminal domain-like"/>
    <property type="match status" value="2"/>
</dbReference>
<dbReference type="FunFam" id="3.90.1430.10:FF:000001">
    <property type="entry name" value="116 kDa U5 small nuclear ribonucleoprotein component"/>
    <property type="match status" value="1"/>
</dbReference>
<dbReference type="Proteomes" id="UP000245946">
    <property type="component" value="Unassembled WGS sequence"/>
</dbReference>
<dbReference type="InterPro" id="IPR005517">
    <property type="entry name" value="Transl_elong_EFG/EF2_IV"/>
</dbReference>
<dbReference type="SUPFAM" id="SSF52540">
    <property type="entry name" value="P-loop containing nucleoside triphosphate hydrolases"/>
    <property type="match status" value="1"/>
</dbReference>
<evidence type="ECO:0000256" key="6">
    <source>
        <dbReference type="ARBA" id="ARBA00023242"/>
    </source>
</evidence>
<keyword evidence="10" id="KW-0648">Protein biosynthesis</keyword>
<dbReference type="CDD" id="cd04167">
    <property type="entry name" value="Snu114p"/>
    <property type="match status" value="1"/>
</dbReference>
<dbReference type="InterPro" id="IPR031950">
    <property type="entry name" value="EFTUD2_N"/>
</dbReference>
<evidence type="ECO:0000256" key="7">
    <source>
        <dbReference type="ARBA" id="ARBA00055641"/>
    </source>
</evidence>
<dbReference type="SMART" id="SM00889">
    <property type="entry name" value="EFG_IV"/>
    <property type="match status" value="1"/>
</dbReference>
<dbReference type="InterPro" id="IPR005225">
    <property type="entry name" value="Small_GTP-bd"/>
</dbReference>
<evidence type="ECO:0000256" key="8">
    <source>
        <dbReference type="SAM" id="MobiDB-lite"/>
    </source>
</evidence>
<organism evidence="10 11">
    <name type="scientific">Tilletiopsis washingtonensis</name>
    <dbReference type="NCBI Taxonomy" id="58919"/>
    <lineage>
        <taxon>Eukaryota</taxon>
        <taxon>Fungi</taxon>
        <taxon>Dikarya</taxon>
        <taxon>Basidiomycota</taxon>
        <taxon>Ustilaginomycotina</taxon>
        <taxon>Exobasidiomycetes</taxon>
        <taxon>Entylomatales</taxon>
        <taxon>Entylomatales incertae sedis</taxon>
        <taxon>Tilletiopsis</taxon>
    </lineage>
</organism>
<evidence type="ECO:0000256" key="5">
    <source>
        <dbReference type="ARBA" id="ARBA00023187"/>
    </source>
</evidence>
<dbReference type="InterPro" id="IPR000640">
    <property type="entry name" value="EFG_V-like"/>
</dbReference>
<evidence type="ECO:0000313" key="10">
    <source>
        <dbReference type="EMBL" id="PWO00488.1"/>
    </source>
</evidence>
<dbReference type="SMART" id="SM00838">
    <property type="entry name" value="EFG_C"/>
    <property type="match status" value="1"/>
</dbReference>
<dbReference type="STRING" id="58919.A0A316ZFF5"/>
<feature type="domain" description="Tr-type G" evidence="9">
    <location>
        <begin position="147"/>
        <end position="448"/>
    </location>
</feature>
<dbReference type="SUPFAM" id="SSF50447">
    <property type="entry name" value="Translation proteins"/>
    <property type="match status" value="1"/>
</dbReference>
<dbReference type="Pfam" id="PF03764">
    <property type="entry name" value="EFG_IV"/>
    <property type="match status" value="1"/>
</dbReference>
<dbReference type="CDD" id="cd16264">
    <property type="entry name" value="snRNP_III"/>
    <property type="match status" value="1"/>
</dbReference>
<dbReference type="CDD" id="cd04090">
    <property type="entry name" value="EF2_II_snRNP"/>
    <property type="match status" value="1"/>
</dbReference>
<dbReference type="GO" id="GO:0005525">
    <property type="term" value="F:GTP binding"/>
    <property type="evidence" value="ECO:0007669"/>
    <property type="project" value="UniProtKB-KW"/>
</dbReference>
<dbReference type="Gene3D" id="3.30.230.10">
    <property type="match status" value="1"/>
</dbReference>
<dbReference type="InterPro" id="IPR009000">
    <property type="entry name" value="Transl_B-barrel_sf"/>
</dbReference>
<dbReference type="GO" id="GO:0000974">
    <property type="term" value="C:Prp19 complex"/>
    <property type="evidence" value="ECO:0007669"/>
    <property type="project" value="UniProtKB-ARBA"/>
</dbReference>
<keyword evidence="2" id="KW-0507">mRNA processing</keyword>
<dbReference type="SUPFAM" id="SSF54211">
    <property type="entry name" value="Ribosomal protein S5 domain 2-like"/>
    <property type="match status" value="1"/>
</dbReference>
<dbReference type="CDD" id="cd01683">
    <property type="entry name" value="EF2_IV_snRNP"/>
    <property type="match status" value="1"/>
</dbReference>
<dbReference type="InterPro" id="IPR027417">
    <property type="entry name" value="P-loop_NTPase"/>
</dbReference>
<dbReference type="GeneID" id="37269125"/>
<keyword evidence="4" id="KW-0342">GTP-binding</keyword>